<evidence type="ECO:0000256" key="4">
    <source>
        <dbReference type="RuleBase" id="RU362057"/>
    </source>
</evidence>
<keyword evidence="3" id="KW-0328">Glycosyltransferase</keyword>
<dbReference type="EMBL" id="JABWDY010029736">
    <property type="protein sequence ID" value="KAF5186176.1"/>
    <property type="molecule type" value="Genomic_DNA"/>
</dbReference>
<evidence type="ECO:0000313" key="6">
    <source>
        <dbReference type="Proteomes" id="UP000554482"/>
    </source>
</evidence>
<organism evidence="5 6">
    <name type="scientific">Thalictrum thalictroides</name>
    <name type="common">Rue-anemone</name>
    <name type="synonym">Anemone thalictroides</name>
    <dbReference type="NCBI Taxonomy" id="46969"/>
    <lineage>
        <taxon>Eukaryota</taxon>
        <taxon>Viridiplantae</taxon>
        <taxon>Streptophyta</taxon>
        <taxon>Embryophyta</taxon>
        <taxon>Tracheophyta</taxon>
        <taxon>Spermatophyta</taxon>
        <taxon>Magnoliopsida</taxon>
        <taxon>Ranunculales</taxon>
        <taxon>Ranunculaceae</taxon>
        <taxon>Thalictroideae</taxon>
        <taxon>Thalictrum</taxon>
    </lineage>
</organism>
<dbReference type="EC" id="2.4.1.-" evidence="4"/>
<dbReference type="AlphaFoldDB" id="A0A7J6VM38"/>
<name>A0A7J6VM38_THATH</name>
<dbReference type="Pfam" id="PF00201">
    <property type="entry name" value="UDPGT"/>
    <property type="match status" value="1"/>
</dbReference>
<accession>A0A7J6VM38</accession>
<dbReference type="GO" id="GO:0080043">
    <property type="term" value="F:quercetin 3-O-glucosyltransferase activity"/>
    <property type="evidence" value="ECO:0007669"/>
    <property type="project" value="TreeGrafter"/>
</dbReference>
<dbReference type="FunFam" id="3.40.50.2000:FF:000019">
    <property type="entry name" value="Glycosyltransferase"/>
    <property type="match status" value="1"/>
</dbReference>
<dbReference type="Proteomes" id="UP000554482">
    <property type="component" value="Unassembled WGS sequence"/>
</dbReference>
<comment type="similarity">
    <text evidence="1 3">Belongs to the UDP-glycosyltransferase family.</text>
</comment>
<dbReference type="GO" id="GO:0080044">
    <property type="term" value="F:quercetin 7-O-glucosyltransferase activity"/>
    <property type="evidence" value="ECO:0007669"/>
    <property type="project" value="TreeGrafter"/>
</dbReference>
<dbReference type="SUPFAM" id="SSF53756">
    <property type="entry name" value="UDP-Glycosyltransferase/glycogen phosphorylase"/>
    <property type="match status" value="1"/>
</dbReference>
<dbReference type="PROSITE" id="PS00375">
    <property type="entry name" value="UDPGT"/>
    <property type="match status" value="1"/>
</dbReference>
<dbReference type="PANTHER" id="PTHR11926:SF1560">
    <property type="entry name" value="UDP-GLYCOSYLTRANSFERASE 74E1-RELATED"/>
    <property type="match status" value="1"/>
</dbReference>
<dbReference type="PANTHER" id="PTHR11926">
    <property type="entry name" value="GLUCOSYL/GLUCURONOSYL TRANSFERASES"/>
    <property type="match status" value="1"/>
</dbReference>
<dbReference type="Gene3D" id="3.40.50.2000">
    <property type="entry name" value="Glycogen Phosphorylase B"/>
    <property type="match status" value="2"/>
</dbReference>
<comment type="caution">
    <text evidence="5">The sequence shown here is derived from an EMBL/GenBank/DDBJ whole genome shotgun (WGS) entry which is preliminary data.</text>
</comment>
<protein>
    <recommendedName>
        <fullName evidence="4">Glycosyltransferase</fullName>
        <ecNumber evidence="4">2.4.1.-</ecNumber>
    </recommendedName>
</protein>
<dbReference type="InterPro" id="IPR035595">
    <property type="entry name" value="UDP_glycos_trans_CS"/>
</dbReference>
<evidence type="ECO:0000256" key="3">
    <source>
        <dbReference type="RuleBase" id="RU003718"/>
    </source>
</evidence>
<gene>
    <name evidence="5" type="ORF">FRX31_024237</name>
</gene>
<dbReference type="InterPro" id="IPR002213">
    <property type="entry name" value="UDP_glucos_trans"/>
</dbReference>
<reference evidence="5 6" key="1">
    <citation type="submission" date="2020-06" db="EMBL/GenBank/DDBJ databases">
        <title>Transcriptomic and genomic resources for Thalictrum thalictroides and T. hernandezii: Facilitating candidate gene discovery in an emerging model plant lineage.</title>
        <authorList>
            <person name="Arias T."/>
            <person name="Riano-Pachon D.M."/>
            <person name="Di Stilio V.S."/>
        </authorList>
    </citation>
    <scope>NUCLEOTIDE SEQUENCE [LARGE SCALE GENOMIC DNA]</scope>
    <source>
        <strain evidence="6">cv. WT478/WT964</strain>
        <tissue evidence="5">Leaves</tissue>
    </source>
</reference>
<keyword evidence="6" id="KW-1185">Reference proteome</keyword>
<evidence type="ECO:0000313" key="5">
    <source>
        <dbReference type="EMBL" id="KAF5186176.1"/>
    </source>
</evidence>
<evidence type="ECO:0000256" key="2">
    <source>
        <dbReference type="ARBA" id="ARBA00022679"/>
    </source>
</evidence>
<dbReference type="CDD" id="cd03784">
    <property type="entry name" value="GT1_Gtf-like"/>
    <property type="match status" value="1"/>
</dbReference>
<sequence length="450" mass="50943">MEKKEDKCWRTHVAFLPMPFQGHINPMLNLAKHLVYKRVKVTIAISLSKAKFIETDNSKITVELYSDGSEDGGESRTLDSYLKHFKEVGTKNVSKLIENHLNSKYPIKCLIYSSVIPYAQNIAKQYGLIGASFFTQSCAVNSIYYHVYHGHLITPVRGPQVSLPGLPVLETHELPSALSVFYPDQEDRSVLRLLTNQFSNVEETNWLLFNTFDKLEDEVVKWTAEQWPEKVISVGPTVPSIYLKNGPEASKHDSSHYIEWLNTMDSGSVVYVSFGSVTKLGEDQIGELAWGIKRSNMYFLWVVRDEEQHKLPTKFQDDISKQGLVVSWCSQLDVLAHKAVGCFLTHCGWNSTVEALSLGVPMIAVPQHIDQPTNAKFVEDIWRVGVRAKVDDKGVVRREEIENCIKDVMQGGRREELKRNAVRWRELAKEAVDEGGSSDRNIDNFIAALA</sequence>
<dbReference type="OrthoDB" id="5835829at2759"/>
<evidence type="ECO:0000256" key="1">
    <source>
        <dbReference type="ARBA" id="ARBA00009995"/>
    </source>
</evidence>
<keyword evidence="2 3" id="KW-0808">Transferase</keyword>
<proteinExistence type="inferred from homology"/>